<dbReference type="EMBL" id="AMZH03002685">
    <property type="protein sequence ID" value="RRT74741.1"/>
    <property type="molecule type" value="Genomic_DNA"/>
</dbReference>
<dbReference type="GO" id="GO:0005524">
    <property type="term" value="F:ATP binding"/>
    <property type="evidence" value="ECO:0007669"/>
    <property type="project" value="UniProtKB-UniRule"/>
</dbReference>
<dbReference type="InterPro" id="IPR027483">
    <property type="entry name" value="PInositol-4-P-4/5-kinase_C_sf"/>
</dbReference>
<keyword evidence="2" id="KW-0418">Kinase</keyword>
<dbReference type="Pfam" id="PF01504">
    <property type="entry name" value="PIP5K"/>
    <property type="match status" value="1"/>
</dbReference>
<protein>
    <recommendedName>
        <fullName evidence="1">1-phosphatidylinositol-4-phosphate 5-kinase</fullName>
        <ecNumber evidence="1">2.7.1.68</ecNumber>
    </recommendedName>
</protein>
<sequence length="159" mass="18279">EHMERKLVLSEQEHSYLDFTSTSTLLLWCSIDSKGTHTEFEWTDYSAAVFRFKLTPTEITEDRLGVKMAARAVGFRKRESNVVSTHMAGTVQPNNVNLFFGITDILQHYSMRKHIEHVLKSLHTDHPSVSGVNPKAYSTHFQECISKIFPENDFDTNML</sequence>
<evidence type="ECO:0000313" key="4">
    <source>
        <dbReference type="EMBL" id="RRT74741.1"/>
    </source>
</evidence>
<feature type="non-terminal residue" evidence="4">
    <location>
        <position position="1"/>
    </location>
</feature>
<dbReference type="Proteomes" id="UP000287651">
    <property type="component" value="Unassembled WGS sequence"/>
</dbReference>
<dbReference type="InterPro" id="IPR002498">
    <property type="entry name" value="PInositol-4-P-4/5-kinase_core"/>
</dbReference>
<keyword evidence="2" id="KW-0547">Nucleotide-binding</keyword>
<evidence type="ECO:0000256" key="1">
    <source>
        <dbReference type="ARBA" id="ARBA00012172"/>
    </source>
</evidence>
<dbReference type="PANTHER" id="PTHR23086">
    <property type="entry name" value="PHOSPHATIDYLINOSITOL-4-PHOSPHATE 5-KINASE"/>
    <property type="match status" value="1"/>
</dbReference>
<reference evidence="4 5" key="1">
    <citation type="journal article" date="2014" name="Agronomy (Basel)">
        <title>A Draft Genome Sequence for Ensete ventricosum, the Drought-Tolerant Tree Against Hunger.</title>
        <authorList>
            <person name="Harrison J."/>
            <person name="Moore K.A."/>
            <person name="Paszkiewicz K."/>
            <person name="Jones T."/>
            <person name="Grant M."/>
            <person name="Ambacheew D."/>
            <person name="Muzemil S."/>
            <person name="Studholme D.J."/>
        </authorList>
    </citation>
    <scope>NUCLEOTIDE SEQUENCE [LARGE SCALE GENOMIC DNA]</scope>
</reference>
<dbReference type="Gene3D" id="3.30.810.10">
    <property type="entry name" value="2-Layer Sandwich"/>
    <property type="match status" value="1"/>
</dbReference>
<feature type="domain" description="PIPK" evidence="3">
    <location>
        <begin position="1"/>
        <end position="149"/>
    </location>
</feature>
<gene>
    <name evidence="4" type="ORF">B296_00029013</name>
</gene>
<keyword evidence="2" id="KW-0808">Transferase</keyword>
<dbReference type="GO" id="GO:0005886">
    <property type="term" value="C:plasma membrane"/>
    <property type="evidence" value="ECO:0007669"/>
    <property type="project" value="TreeGrafter"/>
</dbReference>
<dbReference type="PROSITE" id="PS51455">
    <property type="entry name" value="PIPK"/>
    <property type="match status" value="1"/>
</dbReference>
<comment type="caution">
    <text evidence="4">The sequence shown here is derived from an EMBL/GenBank/DDBJ whole genome shotgun (WGS) entry which is preliminary data.</text>
</comment>
<organism evidence="4 5">
    <name type="scientific">Ensete ventricosum</name>
    <name type="common">Abyssinian banana</name>
    <name type="synonym">Musa ensete</name>
    <dbReference type="NCBI Taxonomy" id="4639"/>
    <lineage>
        <taxon>Eukaryota</taxon>
        <taxon>Viridiplantae</taxon>
        <taxon>Streptophyta</taxon>
        <taxon>Embryophyta</taxon>
        <taxon>Tracheophyta</taxon>
        <taxon>Spermatophyta</taxon>
        <taxon>Magnoliopsida</taxon>
        <taxon>Liliopsida</taxon>
        <taxon>Zingiberales</taxon>
        <taxon>Musaceae</taxon>
        <taxon>Ensete</taxon>
    </lineage>
</organism>
<dbReference type="SUPFAM" id="SSF56104">
    <property type="entry name" value="SAICAR synthase-like"/>
    <property type="match status" value="1"/>
</dbReference>
<accession>A0A427AEZ2</accession>
<evidence type="ECO:0000256" key="2">
    <source>
        <dbReference type="PROSITE-ProRule" id="PRU00781"/>
    </source>
</evidence>
<proteinExistence type="predicted"/>
<evidence type="ECO:0000313" key="5">
    <source>
        <dbReference type="Proteomes" id="UP000287651"/>
    </source>
</evidence>
<evidence type="ECO:0000259" key="3">
    <source>
        <dbReference type="PROSITE" id="PS51455"/>
    </source>
</evidence>
<dbReference type="GO" id="GO:0046854">
    <property type="term" value="P:phosphatidylinositol phosphate biosynthetic process"/>
    <property type="evidence" value="ECO:0007669"/>
    <property type="project" value="TreeGrafter"/>
</dbReference>
<dbReference type="AlphaFoldDB" id="A0A427AEZ2"/>
<dbReference type="InterPro" id="IPR023610">
    <property type="entry name" value="PInositol-4/5-P-5/4-kinase"/>
</dbReference>
<name>A0A427AEZ2_ENSVE</name>
<dbReference type="GO" id="GO:0016308">
    <property type="term" value="F:1-phosphatidylinositol-4-phosphate 5-kinase activity"/>
    <property type="evidence" value="ECO:0007669"/>
    <property type="project" value="UniProtKB-EC"/>
</dbReference>
<dbReference type="EC" id="2.7.1.68" evidence="1"/>
<keyword evidence="2" id="KW-0067">ATP-binding</keyword>
<dbReference type="PANTHER" id="PTHR23086:SF111">
    <property type="entry name" value="PHOSPHATIDYLINOSITOL 4-PHOSPHATE 5-KINASE 10"/>
    <property type="match status" value="1"/>
</dbReference>